<feature type="domain" description="PPIase cyclophilin-type" evidence="4">
    <location>
        <begin position="122"/>
        <end position="271"/>
    </location>
</feature>
<evidence type="ECO:0000256" key="2">
    <source>
        <dbReference type="SAM" id="MobiDB-lite"/>
    </source>
</evidence>
<dbReference type="OrthoDB" id="5507614at2"/>
<dbReference type="Gene3D" id="2.40.100.10">
    <property type="entry name" value="Cyclophilin-like"/>
    <property type="match status" value="1"/>
</dbReference>
<dbReference type="PROSITE" id="PS50072">
    <property type="entry name" value="CSA_PPIASE_2"/>
    <property type="match status" value="1"/>
</dbReference>
<dbReference type="InterPro" id="IPR044666">
    <property type="entry name" value="Cyclophilin_A-like"/>
</dbReference>
<dbReference type="Proteomes" id="UP000199077">
    <property type="component" value="Chromosome I"/>
</dbReference>
<proteinExistence type="predicted"/>
<reference evidence="6" key="1">
    <citation type="submission" date="2016-10" db="EMBL/GenBank/DDBJ databases">
        <authorList>
            <person name="Varghese N."/>
            <person name="Submissions S."/>
        </authorList>
    </citation>
    <scope>NUCLEOTIDE SEQUENCE [LARGE SCALE GENOMIC DNA]</scope>
    <source>
        <strain evidence="6">DSM 22329</strain>
    </source>
</reference>
<accession>A0A1H0NJC2</accession>
<keyword evidence="3" id="KW-1133">Transmembrane helix</keyword>
<dbReference type="STRING" id="443156.SAMN04489867_0952"/>
<comment type="function">
    <text evidence="1">PPIases accelerate the folding of proteins. It catalyzes the cis-trans isomerization of proline imidic peptide bonds in oligopeptides.</text>
</comment>
<dbReference type="PANTHER" id="PTHR45625">
    <property type="entry name" value="PEPTIDYL-PROLYL CIS-TRANS ISOMERASE-RELATED"/>
    <property type="match status" value="1"/>
</dbReference>
<gene>
    <name evidence="5" type="ORF">SAMN04489867_0952</name>
</gene>
<dbReference type="RefSeq" id="WP_091782195.1">
    <property type="nucleotide sequence ID" value="NZ_LT629711.1"/>
</dbReference>
<evidence type="ECO:0000256" key="3">
    <source>
        <dbReference type="SAM" id="Phobius"/>
    </source>
</evidence>
<evidence type="ECO:0000313" key="5">
    <source>
        <dbReference type="EMBL" id="SDO92450.1"/>
    </source>
</evidence>
<dbReference type="Pfam" id="PF00160">
    <property type="entry name" value="Pro_isomerase"/>
    <property type="match status" value="1"/>
</dbReference>
<evidence type="ECO:0000259" key="4">
    <source>
        <dbReference type="PROSITE" id="PS50072"/>
    </source>
</evidence>
<feature type="region of interest" description="Disordered" evidence="2">
    <location>
        <begin position="58"/>
        <end position="77"/>
    </location>
</feature>
<keyword evidence="5" id="KW-0413">Isomerase</keyword>
<dbReference type="AlphaFoldDB" id="A0A1H0NJC2"/>
<keyword evidence="3" id="KW-0472">Membrane</keyword>
<feature type="compositionally biased region" description="Low complexity" evidence="2">
    <location>
        <begin position="68"/>
        <end position="77"/>
    </location>
</feature>
<dbReference type="EMBL" id="LT629711">
    <property type="protein sequence ID" value="SDO92450.1"/>
    <property type="molecule type" value="Genomic_DNA"/>
</dbReference>
<organism evidence="5 6">
    <name type="scientific">Pedococcus dokdonensis</name>
    <dbReference type="NCBI Taxonomy" id="443156"/>
    <lineage>
        <taxon>Bacteria</taxon>
        <taxon>Bacillati</taxon>
        <taxon>Actinomycetota</taxon>
        <taxon>Actinomycetes</taxon>
        <taxon>Micrococcales</taxon>
        <taxon>Intrasporangiaceae</taxon>
        <taxon>Pedococcus</taxon>
    </lineage>
</organism>
<evidence type="ECO:0000313" key="6">
    <source>
        <dbReference type="Proteomes" id="UP000199077"/>
    </source>
</evidence>
<dbReference type="SUPFAM" id="SSF50891">
    <property type="entry name" value="Cyclophilin-like"/>
    <property type="match status" value="1"/>
</dbReference>
<feature type="transmembrane region" description="Helical" evidence="3">
    <location>
        <begin position="34"/>
        <end position="55"/>
    </location>
</feature>
<keyword evidence="6" id="KW-1185">Reference proteome</keyword>
<sequence length="276" mass="28425">MTREQERARERRRAQKFEAKQALREREAARNRQVAVVVAAVLVVVAAFVILTTQLGKDDKATPSAEPTGSTQTTASATTTAAPVAGCTAAPAPPTSITKVAKPDKATAAGKTFTAVVTTNCGDITIQLDGAKAPQTVASFVALAKASYFGDSPCHRITTQDPLFVLQCGDPLGGSGTGPGYTYGIENAPKDGKYPKGTVAMARTNDPNSNADQFFIVYKDSDLSSVPEGYSIFGTVTGGMDIVEKIAAAGVSGGATDGAPAAPISILKVAVTEKKA</sequence>
<keyword evidence="3" id="KW-0812">Transmembrane</keyword>
<name>A0A1H0NJC2_9MICO</name>
<protein>
    <submittedName>
        <fullName evidence="5">Peptidyl-prolyl cis-trans isomerase B (Cyclophilin B)</fullName>
    </submittedName>
</protein>
<dbReference type="InterPro" id="IPR029000">
    <property type="entry name" value="Cyclophilin-like_dom_sf"/>
</dbReference>
<dbReference type="InterPro" id="IPR002130">
    <property type="entry name" value="Cyclophilin-type_PPIase_dom"/>
</dbReference>
<evidence type="ECO:0000256" key="1">
    <source>
        <dbReference type="ARBA" id="ARBA00002388"/>
    </source>
</evidence>
<dbReference type="GO" id="GO:0003755">
    <property type="term" value="F:peptidyl-prolyl cis-trans isomerase activity"/>
    <property type="evidence" value="ECO:0007669"/>
    <property type="project" value="InterPro"/>
</dbReference>
<dbReference type="PANTHER" id="PTHR45625:SF3">
    <property type="entry name" value="PEPTIDYL-PROLYL CIS-TRANS ISOMERASE B-RELATED"/>
    <property type="match status" value="1"/>
</dbReference>